<dbReference type="NCBIfam" id="TIGR01292">
    <property type="entry name" value="TRX_reduct"/>
    <property type="match status" value="1"/>
</dbReference>
<dbReference type="GO" id="GO:0005737">
    <property type="term" value="C:cytoplasm"/>
    <property type="evidence" value="ECO:0007669"/>
    <property type="project" value="InterPro"/>
</dbReference>
<dbReference type="InterPro" id="IPR023753">
    <property type="entry name" value="FAD/NAD-binding_dom"/>
</dbReference>
<dbReference type="InterPro" id="IPR036188">
    <property type="entry name" value="FAD/NAD-bd_sf"/>
</dbReference>
<evidence type="ECO:0000259" key="8">
    <source>
        <dbReference type="Pfam" id="PF07992"/>
    </source>
</evidence>
<dbReference type="PANTHER" id="PTHR48105">
    <property type="entry name" value="THIOREDOXIN REDUCTASE 1-RELATED-RELATED"/>
    <property type="match status" value="1"/>
</dbReference>
<dbReference type="PRINTS" id="PR00368">
    <property type="entry name" value="FADPNR"/>
</dbReference>
<dbReference type="Pfam" id="PF07992">
    <property type="entry name" value="Pyr_redox_2"/>
    <property type="match status" value="1"/>
</dbReference>
<dbReference type="InterPro" id="IPR005982">
    <property type="entry name" value="Thioredox_Rdtase"/>
</dbReference>
<keyword evidence="4" id="KW-1015">Disulfide bond</keyword>
<accession>A0A0G1FX19</accession>
<dbReference type="InterPro" id="IPR050097">
    <property type="entry name" value="Ferredoxin-NADP_redctase_2"/>
</dbReference>
<dbReference type="Gene3D" id="3.50.50.60">
    <property type="entry name" value="FAD/NAD(P)-binding domain"/>
    <property type="match status" value="2"/>
</dbReference>
<dbReference type="PRINTS" id="PR00469">
    <property type="entry name" value="PNDRDTASEII"/>
</dbReference>
<keyword evidence="3 6" id="KW-0560">Oxidoreductase</keyword>
<dbReference type="Proteomes" id="UP000033980">
    <property type="component" value="Unassembled WGS sequence"/>
</dbReference>
<dbReference type="EC" id="1.8.1.9" evidence="6"/>
<dbReference type="PATRIC" id="fig|1618390.3.peg.1002"/>
<dbReference type="GO" id="GO:0019430">
    <property type="term" value="P:removal of superoxide radicals"/>
    <property type="evidence" value="ECO:0007669"/>
    <property type="project" value="UniProtKB-UniRule"/>
</dbReference>
<dbReference type="InterPro" id="IPR008255">
    <property type="entry name" value="Pyr_nucl-diS_OxRdtase_2_AS"/>
</dbReference>
<comment type="similarity">
    <text evidence="6">Belongs to the class-II pyridine nucleotide-disulfide oxidoreductase family.</text>
</comment>
<protein>
    <recommendedName>
        <fullName evidence="6">Thioredoxin reductase</fullName>
        <ecNumber evidence="6">1.8.1.9</ecNumber>
    </recommendedName>
</protein>
<evidence type="ECO:0000313" key="9">
    <source>
        <dbReference type="EMBL" id="KKS91318.1"/>
    </source>
</evidence>
<dbReference type="EMBL" id="LCFK01000073">
    <property type="protein sequence ID" value="KKS91318.1"/>
    <property type="molecule type" value="Genomic_DNA"/>
</dbReference>
<comment type="caution">
    <text evidence="9">The sequence shown here is derived from an EMBL/GenBank/DDBJ whole genome shotgun (WGS) entry which is preliminary data.</text>
</comment>
<dbReference type="GO" id="GO:0004791">
    <property type="term" value="F:thioredoxin-disulfide reductase (NADPH) activity"/>
    <property type="evidence" value="ECO:0007669"/>
    <property type="project" value="UniProtKB-UniRule"/>
</dbReference>
<evidence type="ECO:0000256" key="3">
    <source>
        <dbReference type="ARBA" id="ARBA00023002"/>
    </source>
</evidence>
<evidence type="ECO:0000256" key="1">
    <source>
        <dbReference type="ARBA" id="ARBA00022630"/>
    </source>
</evidence>
<name>A0A0G1FX19_9BACT</name>
<keyword evidence="2 6" id="KW-0274">FAD</keyword>
<evidence type="ECO:0000256" key="2">
    <source>
        <dbReference type="ARBA" id="ARBA00022827"/>
    </source>
</evidence>
<evidence type="ECO:0000256" key="6">
    <source>
        <dbReference type="RuleBase" id="RU003880"/>
    </source>
</evidence>
<keyword evidence="7" id="KW-0521">NADP</keyword>
<feature type="domain" description="FAD/NAD(P)-binding" evidence="8">
    <location>
        <begin position="8"/>
        <end position="311"/>
    </location>
</feature>
<dbReference type="SUPFAM" id="SSF51905">
    <property type="entry name" value="FAD/NAD(P)-binding domain"/>
    <property type="match status" value="1"/>
</dbReference>
<organism evidence="9 10">
    <name type="scientific">Candidatus Collierbacteria bacterium GW2011_GWC2_43_12</name>
    <dbReference type="NCBI Taxonomy" id="1618390"/>
    <lineage>
        <taxon>Bacteria</taxon>
        <taxon>Candidatus Collieribacteriota</taxon>
    </lineage>
</organism>
<keyword evidence="1 6" id="KW-0285">Flavoprotein</keyword>
<dbReference type="AlphaFoldDB" id="A0A0G1FX19"/>
<evidence type="ECO:0000256" key="5">
    <source>
        <dbReference type="ARBA" id="ARBA00023284"/>
    </source>
</evidence>
<dbReference type="PROSITE" id="PS00573">
    <property type="entry name" value="PYRIDINE_REDOX_2"/>
    <property type="match status" value="1"/>
</dbReference>
<proteinExistence type="inferred from homology"/>
<evidence type="ECO:0000313" key="10">
    <source>
        <dbReference type="Proteomes" id="UP000033980"/>
    </source>
</evidence>
<reference evidence="9 10" key="1">
    <citation type="journal article" date="2015" name="Nature">
        <title>rRNA introns, odd ribosomes, and small enigmatic genomes across a large radiation of phyla.</title>
        <authorList>
            <person name="Brown C.T."/>
            <person name="Hug L.A."/>
            <person name="Thomas B.C."/>
            <person name="Sharon I."/>
            <person name="Castelle C.J."/>
            <person name="Singh A."/>
            <person name="Wilkins M.J."/>
            <person name="Williams K.H."/>
            <person name="Banfield J.F."/>
        </authorList>
    </citation>
    <scope>NUCLEOTIDE SEQUENCE [LARGE SCALE GENOMIC DNA]</scope>
</reference>
<sequence>MIEEKKWDVVIIGGGPSGYTAALYLSRATLSVLVLAGVKAGGQLMNTTLVENYPGFIEGVMGPDLMLNMEAQAKKFGAEVRYENVTGVDFAGEVKKVWAGDPSASSGLEIHAKAVIISTGANSRMLQLGEEKLMGRGVSTCAVCDAAFFRDKVTAVVGGGDAAMEDALALTKYSKEVYLIHRREDFRASQIMQDRVKRNDKIKIMFNSEVVGVKGEQTIESIRVKDIKNGTETEMAMDGLFLAIGHYPATDLFKGKVDLDDHGFLKTGITYGNDKVWLEGYPTMTSAQGVFGAGDVVDFKYKQAVTAAGMGCQAALDVEKFLTGKVAGW</sequence>
<evidence type="ECO:0000256" key="4">
    <source>
        <dbReference type="ARBA" id="ARBA00023157"/>
    </source>
</evidence>
<gene>
    <name evidence="9" type="ORF">UV68_C0073G0002</name>
</gene>
<comment type="cofactor">
    <cofactor evidence="7">
        <name>FAD</name>
        <dbReference type="ChEBI" id="CHEBI:57692"/>
    </cofactor>
    <text evidence="7">Binds 1 FAD per subunit.</text>
</comment>
<keyword evidence="5 6" id="KW-0676">Redox-active center</keyword>
<comment type="catalytic activity">
    <reaction evidence="6">
        <text>[thioredoxin]-dithiol + NADP(+) = [thioredoxin]-disulfide + NADPH + H(+)</text>
        <dbReference type="Rhea" id="RHEA:20345"/>
        <dbReference type="Rhea" id="RHEA-COMP:10698"/>
        <dbReference type="Rhea" id="RHEA-COMP:10700"/>
        <dbReference type="ChEBI" id="CHEBI:15378"/>
        <dbReference type="ChEBI" id="CHEBI:29950"/>
        <dbReference type="ChEBI" id="CHEBI:50058"/>
        <dbReference type="ChEBI" id="CHEBI:57783"/>
        <dbReference type="ChEBI" id="CHEBI:58349"/>
        <dbReference type="EC" id="1.8.1.9"/>
    </reaction>
</comment>
<evidence type="ECO:0000256" key="7">
    <source>
        <dbReference type="RuleBase" id="RU003881"/>
    </source>
</evidence>
<comment type="subunit">
    <text evidence="6">Homodimer.</text>
</comment>